<dbReference type="Proteomes" id="UP000184305">
    <property type="component" value="Unassembled WGS sequence"/>
</dbReference>
<organism evidence="1 2">
    <name type="scientific">Phytopseudomonas punonensis</name>
    <dbReference type="NCBI Taxonomy" id="1220495"/>
    <lineage>
        <taxon>Bacteria</taxon>
        <taxon>Pseudomonadati</taxon>
        <taxon>Pseudomonadota</taxon>
        <taxon>Gammaproteobacteria</taxon>
        <taxon>Pseudomonadales</taxon>
        <taxon>Pseudomonadaceae</taxon>
        <taxon>Phytopseudomonas</taxon>
    </lineage>
</organism>
<dbReference type="STRING" id="1220495.SAMN05216288_1712"/>
<dbReference type="EMBL" id="FRBQ01000001">
    <property type="protein sequence ID" value="SHL34875.1"/>
    <property type="molecule type" value="Genomic_DNA"/>
</dbReference>
<dbReference type="Gene3D" id="3.40.1580.10">
    <property type="entry name" value="SMI1/KNR4-like"/>
    <property type="match status" value="1"/>
</dbReference>
<dbReference type="OrthoDB" id="8902640at2"/>
<sequence>MSMYLDYQNAKGKGSLIDRMIPISPNDEAAIRALYPAIPADYMDFLLTVGAGEIGDAAFALYSGPVEPEEIYGDSDGVENVLLIGDDLQGFNVGYEIDTWNLVEIDPTNRSTRKVASDFESFIRALVSTYS</sequence>
<name>A0A1M6ZX01_9GAMM</name>
<proteinExistence type="predicted"/>
<evidence type="ECO:0008006" key="3">
    <source>
        <dbReference type="Google" id="ProtNLM"/>
    </source>
</evidence>
<evidence type="ECO:0000313" key="1">
    <source>
        <dbReference type="EMBL" id="SHL34875.1"/>
    </source>
</evidence>
<dbReference type="RefSeq" id="WP_073263181.1">
    <property type="nucleotide sequence ID" value="NZ_FRBQ01000001.1"/>
</dbReference>
<evidence type="ECO:0000313" key="2">
    <source>
        <dbReference type="Proteomes" id="UP000184305"/>
    </source>
</evidence>
<gene>
    <name evidence="1" type="ORF">SAMN05216288_1712</name>
</gene>
<keyword evidence="2" id="KW-1185">Reference proteome</keyword>
<dbReference type="InterPro" id="IPR037883">
    <property type="entry name" value="Knr4/Smi1-like_sf"/>
</dbReference>
<protein>
    <recommendedName>
        <fullName evidence="3">SMI1-KNR4 cell-wall</fullName>
    </recommendedName>
</protein>
<reference evidence="2" key="1">
    <citation type="submission" date="2016-11" db="EMBL/GenBank/DDBJ databases">
        <authorList>
            <person name="Varghese N."/>
            <person name="Submissions S."/>
        </authorList>
    </citation>
    <scope>NUCLEOTIDE SEQUENCE [LARGE SCALE GENOMIC DNA]</scope>
    <source>
        <strain evidence="2">CECT 8089</strain>
    </source>
</reference>
<accession>A0A1M6ZX01</accession>
<dbReference type="AlphaFoldDB" id="A0A1M6ZX01"/>
<dbReference type="SUPFAM" id="SSF160631">
    <property type="entry name" value="SMI1/KNR4-like"/>
    <property type="match status" value="1"/>
</dbReference>